<comment type="caution">
    <text evidence="3">The sequence shown here is derived from an EMBL/GenBank/DDBJ whole genome shotgun (WGS) entry which is preliminary data.</text>
</comment>
<dbReference type="Pfam" id="PF02567">
    <property type="entry name" value="PhzC-PhzF"/>
    <property type="match status" value="1"/>
</dbReference>
<evidence type="ECO:0000256" key="1">
    <source>
        <dbReference type="ARBA" id="ARBA00008270"/>
    </source>
</evidence>
<evidence type="ECO:0000313" key="3">
    <source>
        <dbReference type="EMBL" id="MBW0145733.1"/>
    </source>
</evidence>
<name>A0ABS6V9I6_9SPHN</name>
<evidence type="ECO:0000313" key="4">
    <source>
        <dbReference type="Proteomes" id="UP000698028"/>
    </source>
</evidence>
<keyword evidence="2" id="KW-0413">Isomerase</keyword>
<protein>
    <submittedName>
        <fullName evidence="3">PhzF family phenazine biosynthesis protein</fullName>
    </submittedName>
</protein>
<comment type="similarity">
    <text evidence="1">Belongs to the PhzF family.</text>
</comment>
<dbReference type="Proteomes" id="UP000698028">
    <property type="component" value="Unassembled WGS sequence"/>
</dbReference>
<evidence type="ECO:0000256" key="2">
    <source>
        <dbReference type="ARBA" id="ARBA00023235"/>
    </source>
</evidence>
<dbReference type="EMBL" id="JAHVAH010000001">
    <property type="protein sequence ID" value="MBW0145733.1"/>
    <property type="molecule type" value="Genomic_DNA"/>
</dbReference>
<reference evidence="3 4" key="1">
    <citation type="submission" date="2021-07" db="EMBL/GenBank/DDBJ databases">
        <title>The draft genome sequence of Sphingomicrobium sp. B8.</title>
        <authorList>
            <person name="Mu L."/>
        </authorList>
    </citation>
    <scope>NUCLEOTIDE SEQUENCE [LARGE SCALE GENOMIC DNA]</scope>
    <source>
        <strain evidence="3 4">B8</strain>
    </source>
</reference>
<dbReference type="NCBIfam" id="TIGR00654">
    <property type="entry name" value="PhzF_family"/>
    <property type="match status" value="1"/>
</dbReference>
<dbReference type="RefSeq" id="WP_218633616.1">
    <property type="nucleotide sequence ID" value="NZ_JAHVAH010000001.1"/>
</dbReference>
<keyword evidence="4" id="KW-1185">Reference proteome</keyword>
<sequence length="263" mass="28121">MTDIPFTQVDAFVVDGKPLTGNPAAVMILDDWLPDETMQAVAVENNLSETAFLGKADGGEADWHLRWFTPSSEVNMCGHATIASGHVVIDDAPSVRFKTKSGVLPVSRDGDTLILDLPANPVAEVDRADLCQALGIAPRPLHFTDRYDGAAIVLLDSQEDVEAVSPDFAALRDYPYLVIVTAPGRDTDIASRVFAGGFGIDEDPVTGSAHAALGPFWADRLGRDRFTALQASARGGHLDIHLDGDRVKLGGICLTVIEGTFRL</sequence>
<accession>A0ABS6V9I6</accession>
<dbReference type="PANTHER" id="PTHR13774:SF17">
    <property type="entry name" value="PHENAZINE BIOSYNTHESIS-LIKE DOMAIN-CONTAINING PROTEIN"/>
    <property type="match status" value="1"/>
</dbReference>
<dbReference type="PIRSF" id="PIRSF016184">
    <property type="entry name" value="PhzC_PhzF"/>
    <property type="match status" value="1"/>
</dbReference>
<dbReference type="InterPro" id="IPR003719">
    <property type="entry name" value="Phenazine_PhzF-like"/>
</dbReference>
<proteinExistence type="inferred from homology"/>
<dbReference type="PANTHER" id="PTHR13774">
    <property type="entry name" value="PHENAZINE BIOSYNTHESIS PROTEIN"/>
    <property type="match status" value="1"/>
</dbReference>
<organism evidence="3 4">
    <name type="scientific">Sphingomicrobium clamense</name>
    <dbReference type="NCBI Taxonomy" id="2851013"/>
    <lineage>
        <taxon>Bacteria</taxon>
        <taxon>Pseudomonadati</taxon>
        <taxon>Pseudomonadota</taxon>
        <taxon>Alphaproteobacteria</taxon>
        <taxon>Sphingomonadales</taxon>
        <taxon>Sphingomonadaceae</taxon>
        <taxon>Sphingomicrobium</taxon>
    </lineage>
</organism>
<gene>
    <name evidence="3" type="ORF">KTQ36_10570</name>
</gene>